<dbReference type="EMBL" id="CYZE01000004">
    <property type="protein sequence ID" value="CUO12935.1"/>
    <property type="molecule type" value="Genomic_DNA"/>
</dbReference>
<dbReference type="EMBL" id="QSSQ01000002">
    <property type="protein sequence ID" value="RGM07846.1"/>
    <property type="molecule type" value="Genomic_DNA"/>
</dbReference>
<dbReference type="AlphaFoldDB" id="A0A174CMG8"/>
<evidence type="ECO:0000313" key="5">
    <source>
        <dbReference type="Proteomes" id="UP000261023"/>
    </source>
</evidence>
<dbReference type="OrthoDB" id="1842465at2"/>
<evidence type="ECO:0000313" key="2">
    <source>
        <dbReference type="EMBL" id="RGD72497.1"/>
    </source>
</evidence>
<dbReference type="Proteomes" id="UP000261257">
    <property type="component" value="Unassembled WGS sequence"/>
</dbReference>
<dbReference type="Proteomes" id="UP000095651">
    <property type="component" value="Unassembled WGS sequence"/>
</dbReference>
<evidence type="ECO:0000313" key="3">
    <source>
        <dbReference type="EMBL" id="RGM07846.1"/>
    </source>
</evidence>
<evidence type="ECO:0000313" key="4">
    <source>
        <dbReference type="Proteomes" id="UP000095651"/>
    </source>
</evidence>
<organism evidence="1 4">
    <name type="scientific">Hungatella hathewayi</name>
    <dbReference type="NCBI Taxonomy" id="154046"/>
    <lineage>
        <taxon>Bacteria</taxon>
        <taxon>Bacillati</taxon>
        <taxon>Bacillota</taxon>
        <taxon>Clostridia</taxon>
        <taxon>Lachnospirales</taxon>
        <taxon>Lachnospiraceae</taxon>
        <taxon>Hungatella</taxon>
    </lineage>
</organism>
<name>A0A174CMG8_9FIRM</name>
<dbReference type="EMBL" id="QTJW01000001">
    <property type="protein sequence ID" value="RGD72497.1"/>
    <property type="molecule type" value="Genomic_DNA"/>
</dbReference>
<reference evidence="1 4" key="1">
    <citation type="submission" date="2015-09" db="EMBL/GenBank/DDBJ databases">
        <authorList>
            <consortium name="Pathogen Informatics"/>
        </authorList>
    </citation>
    <scope>NUCLEOTIDE SEQUENCE [LARGE SCALE GENOMIC DNA]</scope>
    <source>
        <strain evidence="1 4">2789STDY5608850</strain>
    </source>
</reference>
<evidence type="ECO:0000313" key="6">
    <source>
        <dbReference type="Proteomes" id="UP000261257"/>
    </source>
</evidence>
<gene>
    <name evidence="2" type="ORF">DWX31_01230</name>
    <name evidence="3" type="ORF">DXC39_05075</name>
    <name evidence="1" type="ORF">ERS852407_01919</name>
</gene>
<proteinExistence type="predicted"/>
<accession>A0A174CMG8</accession>
<evidence type="ECO:0000313" key="1">
    <source>
        <dbReference type="EMBL" id="CUO12935.1"/>
    </source>
</evidence>
<dbReference type="Proteomes" id="UP000261023">
    <property type="component" value="Unassembled WGS sequence"/>
</dbReference>
<dbReference type="RefSeq" id="WP_025529129.1">
    <property type="nucleotide sequence ID" value="NZ_CABIXC010000004.1"/>
</dbReference>
<sequence length="223" mass="25808">MISDEVLGMFELSNDLLFGRIPEDKYRYYVEEPLRLGREAAEKVKGAGGIFALYEEAGIEIIYQEASGENYGVSFRAQSEYGKDGSAKVLMYKQSIAELAKHSCDYVIGEEEALAVHLAHEYFHYLEYHSSEIKDDRTQPYYSHGFVSDYLEPVQLVKLFGRRRQAGILRCSEIAAHAFAKEMMGLEILPNYYDYTWLMAGGKLRREDFLEKARQFEEMVRMR</sequence>
<reference evidence="5 6" key="2">
    <citation type="submission" date="2018-08" db="EMBL/GenBank/DDBJ databases">
        <title>A genome reference for cultivated species of the human gut microbiota.</title>
        <authorList>
            <person name="Zou Y."/>
            <person name="Xue W."/>
            <person name="Luo G."/>
        </authorList>
    </citation>
    <scope>NUCLEOTIDE SEQUENCE [LARGE SCALE GENOMIC DNA]</scope>
    <source>
        <strain evidence="2 5">AF19-13AC</strain>
        <strain evidence="3 6">TF05-11AC</strain>
    </source>
</reference>
<protein>
    <submittedName>
        <fullName evidence="1">Uncharacterized protein</fullName>
    </submittedName>
</protein>